<feature type="non-terminal residue" evidence="1">
    <location>
        <position position="162"/>
    </location>
</feature>
<dbReference type="EMBL" id="CAJVQA010088676">
    <property type="protein sequence ID" value="CAG8839934.1"/>
    <property type="molecule type" value="Genomic_DNA"/>
</dbReference>
<keyword evidence="2" id="KW-1185">Reference proteome</keyword>
<sequence>RGLLGCGCLKDEILKKREEIIEYRPSISKKRIYHCCKCIDIIYIDDVVEKENNKFLCKRCNKDFLVNLPDNDPRKNEYLQSSEYQRYMVKCILCRKDHQHHLFVEGAGNFCCKEHQIAYLVSKDIENENKFLWTQIIRRTDSTKTRMSAYAINQTAILRIVL</sequence>
<evidence type="ECO:0000313" key="2">
    <source>
        <dbReference type="Proteomes" id="UP000789759"/>
    </source>
</evidence>
<organism evidence="1 2">
    <name type="scientific">Cetraspora pellucida</name>
    <dbReference type="NCBI Taxonomy" id="1433469"/>
    <lineage>
        <taxon>Eukaryota</taxon>
        <taxon>Fungi</taxon>
        <taxon>Fungi incertae sedis</taxon>
        <taxon>Mucoromycota</taxon>
        <taxon>Glomeromycotina</taxon>
        <taxon>Glomeromycetes</taxon>
        <taxon>Diversisporales</taxon>
        <taxon>Gigasporaceae</taxon>
        <taxon>Cetraspora</taxon>
    </lineage>
</organism>
<name>A0A9N9KJT6_9GLOM</name>
<proteinExistence type="predicted"/>
<evidence type="ECO:0000313" key="1">
    <source>
        <dbReference type="EMBL" id="CAG8839934.1"/>
    </source>
</evidence>
<accession>A0A9N9KJT6</accession>
<gene>
    <name evidence="1" type="ORF">CPELLU_LOCUS21947</name>
</gene>
<dbReference type="AlphaFoldDB" id="A0A9N9KJT6"/>
<feature type="non-terminal residue" evidence="1">
    <location>
        <position position="1"/>
    </location>
</feature>
<protein>
    <submittedName>
        <fullName evidence="1">21204_t:CDS:1</fullName>
    </submittedName>
</protein>
<dbReference type="Proteomes" id="UP000789759">
    <property type="component" value="Unassembled WGS sequence"/>
</dbReference>
<reference evidence="1" key="1">
    <citation type="submission" date="2021-06" db="EMBL/GenBank/DDBJ databases">
        <authorList>
            <person name="Kallberg Y."/>
            <person name="Tangrot J."/>
            <person name="Rosling A."/>
        </authorList>
    </citation>
    <scope>NUCLEOTIDE SEQUENCE</scope>
    <source>
        <strain evidence="1">FL966</strain>
    </source>
</reference>
<comment type="caution">
    <text evidence="1">The sequence shown here is derived from an EMBL/GenBank/DDBJ whole genome shotgun (WGS) entry which is preliminary data.</text>
</comment>